<dbReference type="SUPFAM" id="SSF51735">
    <property type="entry name" value="NAD(P)-binding Rossmann-fold domains"/>
    <property type="match status" value="1"/>
</dbReference>
<dbReference type="PANTHER" id="PTHR43355">
    <property type="entry name" value="FLAVIN REDUCTASE (NADPH)"/>
    <property type="match status" value="1"/>
</dbReference>
<evidence type="ECO:0000313" key="3">
    <source>
        <dbReference type="Proteomes" id="UP000253094"/>
    </source>
</evidence>
<dbReference type="InterPro" id="IPR051606">
    <property type="entry name" value="Polyketide_Oxido-like"/>
</dbReference>
<protein>
    <submittedName>
        <fullName evidence="2">NAD(P)-dependent oxidoreductase</fullName>
    </submittedName>
</protein>
<evidence type="ECO:0000259" key="1">
    <source>
        <dbReference type="Pfam" id="PF13460"/>
    </source>
</evidence>
<sequence>MIVTVLGANGKTGVEVVRQILEAGHSVHAVVRRADSLPPRPGLEVFVGDVTDPAVVVQASHGTDAIISALGSLKVPLMTPAVKAVIAASESTGVKRFVLMSAYVVLRDRLRPGLRLASSLGMKMAIDDKTASEMLLENSDLDWTIAYVSTLTDRPGAGRVREVPPTEKLGMRHRISRADSATWMLKSVCREVYYRAGIVLAQ</sequence>
<dbReference type="GO" id="GO:0004074">
    <property type="term" value="F:biliverdin reductase [NAD(P)H] activity"/>
    <property type="evidence" value="ECO:0007669"/>
    <property type="project" value="TreeGrafter"/>
</dbReference>
<dbReference type="PANTHER" id="PTHR43355:SF2">
    <property type="entry name" value="FLAVIN REDUCTASE (NADPH)"/>
    <property type="match status" value="1"/>
</dbReference>
<dbReference type="AlphaFoldDB" id="A0A367FLG1"/>
<dbReference type="OrthoDB" id="7941246at2"/>
<comment type="caution">
    <text evidence="2">The sequence shown here is derived from an EMBL/GenBank/DDBJ whole genome shotgun (WGS) entry which is preliminary data.</text>
</comment>
<dbReference type="RefSeq" id="WP_114028621.1">
    <property type="nucleotide sequence ID" value="NZ_QOIL01000005.1"/>
</dbReference>
<dbReference type="EMBL" id="QOIL01000005">
    <property type="protein sequence ID" value="RCG31243.1"/>
    <property type="molecule type" value="Genomic_DNA"/>
</dbReference>
<proteinExistence type="predicted"/>
<dbReference type="Gene3D" id="3.40.50.720">
    <property type="entry name" value="NAD(P)-binding Rossmann-like Domain"/>
    <property type="match status" value="1"/>
</dbReference>
<dbReference type="Proteomes" id="UP000253094">
    <property type="component" value="Unassembled WGS sequence"/>
</dbReference>
<dbReference type="Pfam" id="PF13460">
    <property type="entry name" value="NAD_binding_10"/>
    <property type="match status" value="1"/>
</dbReference>
<keyword evidence="3" id="KW-1185">Reference proteome</keyword>
<organism evidence="2 3">
    <name type="scientific">Sphaerisporangium album</name>
    <dbReference type="NCBI Taxonomy" id="509200"/>
    <lineage>
        <taxon>Bacteria</taxon>
        <taxon>Bacillati</taxon>
        <taxon>Actinomycetota</taxon>
        <taxon>Actinomycetes</taxon>
        <taxon>Streptosporangiales</taxon>
        <taxon>Streptosporangiaceae</taxon>
        <taxon>Sphaerisporangium</taxon>
    </lineage>
</organism>
<accession>A0A367FLG1</accession>
<evidence type="ECO:0000313" key="2">
    <source>
        <dbReference type="EMBL" id="RCG31243.1"/>
    </source>
</evidence>
<dbReference type="InterPro" id="IPR016040">
    <property type="entry name" value="NAD(P)-bd_dom"/>
</dbReference>
<name>A0A367FLG1_9ACTN</name>
<dbReference type="InterPro" id="IPR036291">
    <property type="entry name" value="NAD(P)-bd_dom_sf"/>
</dbReference>
<feature type="domain" description="NAD(P)-binding" evidence="1">
    <location>
        <begin position="7"/>
        <end position="188"/>
    </location>
</feature>
<dbReference type="GO" id="GO:0042602">
    <property type="term" value="F:riboflavin reductase (NADPH) activity"/>
    <property type="evidence" value="ECO:0007669"/>
    <property type="project" value="TreeGrafter"/>
</dbReference>
<reference evidence="2 3" key="1">
    <citation type="submission" date="2018-06" db="EMBL/GenBank/DDBJ databases">
        <title>Sphaerisporangium craniellae sp. nov., isolated from a marine sponge in the South China Sea.</title>
        <authorList>
            <person name="Li L."/>
        </authorList>
    </citation>
    <scope>NUCLEOTIDE SEQUENCE [LARGE SCALE GENOMIC DNA]</scope>
    <source>
        <strain evidence="2 3">CCTCC AA 208026</strain>
    </source>
</reference>
<gene>
    <name evidence="2" type="ORF">DQ384_10930</name>
</gene>